<dbReference type="EMBL" id="JARPYR010000002">
    <property type="protein sequence ID" value="MDT2595695.1"/>
    <property type="molecule type" value="Genomic_DNA"/>
</dbReference>
<accession>A0AAP5KTJ8</accession>
<evidence type="ECO:0000313" key="1">
    <source>
        <dbReference type="EMBL" id="MDT2595695.1"/>
    </source>
</evidence>
<evidence type="ECO:0000313" key="3">
    <source>
        <dbReference type="Proteomes" id="UP001245561"/>
    </source>
</evidence>
<evidence type="ECO:0000313" key="4">
    <source>
        <dbReference type="Proteomes" id="UP001256547"/>
    </source>
</evidence>
<keyword evidence="4" id="KW-1185">Reference proteome</keyword>
<gene>
    <name evidence="2" type="ORF">P7D36_02115</name>
    <name evidence="1" type="ORF">P7D39_01425</name>
</gene>
<proteinExistence type="predicted"/>
<protein>
    <submittedName>
        <fullName evidence="2">Uncharacterized protein</fullName>
    </submittedName>
</protein>
<dbReference type="EMBL" id="JARPYT010000002">
    <property type="protein sequence ID" value="MDT2636307.1"/>
    <property type="molecule type" value="Genomic_DNA"/>
</dbReference>
<name>A0AAP5KTJ8_9ENTE</name>
<evidence type="ECO:0000313" key="2">
    <source>
        <dbReference type="EMBL" id="MDT2636307.1"/>
    </source>
</evidence>
<dbReference type="Proteomes" id="UP001245561">
    <property type="component" value="Unassembled WGS sequence"/>
</dbReference>
<dbReference type="RefSeq" id="WP_137603196.1">
    <property type="nucleotide sequence ID" value="NZ_JARPYR010000002.1"/>
</dbReference>
<comment type="caution">
    <text evidence="2">The sequence shown here is derived from an EMBL/GenBank/DDBJ whole genome shotgun (WGS) entry which is preliminary data.</text>
</comment>
<dbReference type="AlphaFoldDB" id="A0AAP5KTJ8"/>
<reference evidence="2 4" key="1">
    <citation type="submission" date="2023-03" db="EMBL/GenBank/DDBJ databases">
        <authorList>
            <person name="Shen W."/>
            <person name="Cai J."/>
        </authorList>
    </citation>
    <scope>NUCLEOTIDE SEQUENCE</scope>
    <source>
        <strain evidence="2">P55-2</strain>
        <strain evidence="1 4">P72-2</strain>
    </source>
</reference>
<organism evidence="2 3">
    <name type="scientific">Enterococcus dongliensis</name>
    <dbReference type="NCBI Taxonomy" id="2559925"/>
    <lineage>
        <taxon>Bacteria</taxon>
        <taxon>Bacillati</taxon>
        <taxon>Bacillota</taxon>
        <taxon>Bacilli</taxon>
        <taxon>Lactobacillales</taxon>
        <taxon>Enterococcaceae</taxon>
        <taxon>Enterococcus</taxon>
    </lineage>
</organism>
<dbReference type="Proteomes" id="UP001256547">
    <property type="component" value="Unassembled WGS sequence"/>
</dbReference>
<sequence>MNTASELYQFTKKYGINYNTNEDKGLLLFDRFLQAFPKTNFSFSFIGFHKYESLKKQEGLTAYGISGNTLYALSKQNAYRYNLYQCKELSGKKKLNGIRLTLVFHTETIKINLGFADGGVVLAALKQARKKN</sequence>